<evidence type="ECO:0000313" key="3">
    <source>
        <dbReference type="EMBL" id="SFO66202.1"/>
    </source>
</evidence>
<evidence type="ECO:0000256" key="1">
    <source>
        <dbReference type="SAM" id="Phobius"/>
    </source>
</evidence>
<dbReference type="EMBL" id="FOWD01000060">
    <property type="protein sequence ID" value="SFO66202.1"/>
    <property type="molecule type" value="Genomic_DNA"/>
</dbReference>
<feature type="transmembrane region" description="Helical" evidence="1">
    <location>
        <begin position="353"/>
        <end position="371"/>
    </location>
</feature>
<dbReference type="InterPro" id="IPR025857">
    <property type="entry name" value="MacB_PCD"/>
</dbReference>
<dbReference type="OrthoDB" id="1864188at2"/>
<proteinExistence type="predicted"/>
<dbReference type="STRING" id="1527.SAMN04489757_1606"/>
<evidence type="ECO:0000259" key="2">
    <source>
        <dbReference type="Pfam" id="PF12704"/>
    </source>
</evidence>
<accession>A0A1I5J0D9</accession>
<feature type="transmembrane region" description="Helical" evidence="1">
    <location>
        <begin position="251"/>
        <end position="271"/>
    </location>
</feature>
<name>A0A1I5J0D9_9FIRM</name>
<reference evidence="3 4" key="1">
    <citation type="submission" date="2016-10" db="EMBL/GenBank/DDBJ databases">
        <authorList>
            <person name="de Groot N.N."/>
        </authorList>
    </citation>
    <scope>NUCLEOTIDE SEQUENCE [LARGE SCALE GENOMIC DNA]</scope>
    <source>
        <strain evidence="3 4">DSM 1283</strain>
    </source>
</reference>
<keyword evidence="1" id="KW-0812">Transmembrane</keyword>
<dbReference type="Pfam" id="PF12704">
    <property type="entry name" value="MacB_PCD"/>
    <property type="match status" value="1"/>
</dbReference>
<keyword evidence="1" id="KW-1133">Transmembrane helix</keyword>
<keyword evidence="4" id="KW-1185">Reference proteome</keyword>
<dbReference type="RefSeq" id="WP_091689136.1">
    <property type="nucleotide sequence ID" value="NZ_BAABFM010000076.1"/>
</dbReference>
<sequence length="410" mass="47759">MTVIKVFKKRPLIILLSLAALILWGSGIYYGQYIKEHYQSVSIRMKEDRISEQKIITALKYEEIKSSKSIPSISAWNRLEEQIITNKELAITYKTQLIEVYGDIKQVYPMRLTSGNLLTAKDYEGCMIDQSVAYKLFGTVDPVGNIITYKNKQYYIRGIIKSPEPVVFIQINDIKHTYSNIELVYEDKENGQELANAFMSQNNLAGSYTVLDGFFYAGILDGLYKAPAWFLGFYMLCQILRAIWKRRTLPLQVFIFLLGFVSVWMVLRWMLEFQIYIPESLIPTKWSDFSFWIEKYKEFRKQIDQIKYLTPTIKDINFIRYAKRCIYYTMISFAGMWIFATHIRFLLSKIDGFSLSILAVILECGAIFILYKTGKVFLAGNGYLYAIPIFILAEDLVNRVKSYIINQSKL</sequence>
<feature type="transmembrane region" description="Helical" evidence="1">
    <location>
        <begin position="377"/>
        <end position="397"/>
    </location>
</feature>
<evidence type="ECO:0000313" key="4">
    <source>
        <dbReference type="Proteomes" id="UP000198806"/>
    </source>
</evidence>
<protein>
    <recommendedName>
        <fullName evidence="2">MacB-like periplasmic core domain-containing protein</fullName>
    </recommendedName>
</protein>
<keyword evidence="1" id="KW-0472">Membrane</keyword>
<feature type="transmembrane region" description="Helical" evidence="1">
    <location>
        <begin position="326"/>
        <end position="346"/>
    </location>
</feature>
<gene>
    <name evidence="3" type="ORF">SAMN04489757_1606</name>
</gene>
<organism evidence="3 4">
    <name type="scientific">Anaerocolumna aminovalerica</name>
    <dbReference type="NCBI Taxonomy" id="1527"/>
    <lineage>
        <taxon>Bacteria</taxon>
        <taxon>Bacillati</taxon>
        <taxon>Bacillota</taxon>
        <taxon>Clostridia</taxon>
        <taxon>Lachnospirales</taxon>
        <taxon>Lachnospiraceae</taxon>
        <taxon>Anaerocolumna</taxon>
    </lineage>
</organism>
<feature type="domain" description="MacB-like periplasmic core" evidence="2">
    <location>
        <begin position="17"/>
        <end position="197"/>
    </location>
</feature>
<dbReference type="Proteomes" id="UP000198806">
    <property type="component" value="Unassembled WGS sequence"/>
</dbReference>
<dbReference type="AlphaFoldDB" id="A0A1I5J0D9"/>